<dbReference type="EMBL" id="VUJU01007059">
    <property type="protein sequence ID" value="KAF0746827.1"/>
    <property type="molecule type" value="Genomic_DNA"/>
</dbReference>
<dbReference type="OrthoDB" id="6614687at2759"/>
<proteinExistence type="predicted"/>
<feature type="non-terminal residue" evidence="1">
    <location>
        <position position="1"/>
    </location>
</feature>
<organism evidence="1 2">
    <name type="scientific">Aphis craccivora</name>
    <name type="common">Cowpea aphid</name>
    <dbReference type="NCBI Taxonomy" id="307492"/>
    <lineage>
        <taxon>Eukaryota</taxon>
        <taxon>Metazoa</taxon>
        <taxon>Ecdysozoa</taxon>
        <taxon>Arthropoda</taxon>
        <taxon>Hexapoda</taxon>
        <taxon>Insecta</taxon>
        <taxon>Pterygota</taxon>
        <taxon>Neoptera</taxon>
        <taxon>Paraneoptera</taxon>
        <taxon>Hemiptera</taxon>
        <taxon>Sternorrhyncha</taxon>
        <taxon>Aphidomorpha</taxon>
        <taxon>Aphidoidea</taxon>
        <taxon>Aphididae</taxon>
        <taxon>Aphidini</taxon>
        <taxon>Aphis</taxon>
        <taxon>Aphis</taxon>
    </lineage>
</organism>
<accession>A0A6G0Y086</accession>
<sequence length="172" mass="20123">NTFKERWSNIRDQYRKTLNKQKISSSQASKKWLKYKYEDRVNFLKQYFQERPTISSIESSFSEEDNTYEVPDTNVSADNIINNSDPGQSFNAICMSTPTKRRIQFDSKNRKSSENTSQKDLIDTFLMDIGATMKTFDPFHANLVKTKIFTAVQEVGKQQIIHNQRLIYDQPS</sequence>
<name>A0A6G0Y086_APHCR</name>
<keyword evidence="2" id="KW-1185">Reference proteome</keyword>
<comment type="caution">
    <text evidence="1">The sequence shown here is derived from an EMBL/GenBank/DDBJ whole genome shotgun (WGS) entry which is preliminary data.</text>
</comment>
<dbReference type="Proteomes" id="UP000478052">
    <property type="component" value="Unassembled WGS sequence"/>
</dbReference>
<evidence type="ECO:0000313" key="1">
    <source>
        <dbReference type="EMBL" id="KAF0746827.1"/>
    </source>
</evidence>
<reference evidence="1 2" key="1">
    <citation type="submission" date="2019-08" db="EMBL/GenBank/DDBJ databases">
        <title>Whole genome of Aphis craccivora.</title>
        <authorList>
            <person name="Voronova N.V."/>
            <person name="Shulinski R.S."/>
            <person name="Bandarenka Y.V."/>
            <person name="Zhorov D.G."/>
            <person name="Warner D."/>
        </authorList>
    </citation>
    <scope>NUCLEOTIDE SEQUENCE [LARGE SCALE GENOMIC DNA]</scope>
    <source>
        <strain evidence="1">180601</strain>
        <tissue evidence="1">Whole Body</tissue>
    </source>
</reference>
<dbReference type="AlphaFoldDB" id="A0A6G0Y086"/>
<gene>
    <name evidence="1" type="ORF">FWK35_00021212</name>
</gene>
<evidence type="ECO:0000313" key="2">
    <source>
        <dbReference type="Proteomes" id="UP000478052"/>
    </source>
</evidence>
<protein>
    <submittedName>
        <fullName evidence="1">Transcription factor Adf-1-like</fullName>
    </submittedName>
</protein>